<evidence type="ECO:0000256" key="1">
    <source>
        <dbReference type="SAM" id="MobiDB-lite"/>
    </source>
</evidence>
<gene>
    <name evidence="2" type="ORF">E4U13_003386</name>
</gene>
<name>A0A9P7Q101_9HYPO</name>
<dbReference type="AlphaFoldDB" id="A0A9P7Q101"/>
<dbReference type="EMBL" id="SRQM01000264">
    <property type="protein sequence ID" value="KAG6114415.1"/>
    <property type="molecule type" value="Genomic_DNA"/>
</dbReference>
<dbReference type="Proteomes" id="UP000732380">
    <property type="component" value="Unassembled WGS sequence"/>
</dbReference>
<feature type="region of interest" description="Disordered" evidence="1">
    <location>
        <begin position="1"/>
        <end position="49"/>
    </location>
</feature>
<feature type="compositionally biased region" description="Low complexity" evidence="1">
    <location>
        <begin position="67"/>
        <end position="76"/>
    </location>
</feature>
<keyword evidence="3" id="KW-1185">Reference proteome</keyword>
<feature type="region of interest" description="Disordered" evidence="1">
    <location>
        <begin position="418"/>
        <end position="440"/>
    </location>
</feature>
<feature type="compositionally biased region" description="Polar residues" evidence="1">
    <location>
        <begin position="12"/>
        <end position="26"/>
    </location>
</feature>
<feature type="compositionally biased region" description="Basic and acidic residues" evidence="1">
    <location>
        <begin position="1"/>
        <end position="10"/>
    </location>
</feature>
<organism evidence="2 3">
    <name type="scientific">Claviceps humidiphila</name>
    <dbReference type="NCBI Taxonomy" id="1294629"/>
    <lineage>
        <taxon>Eukaryota</taxon>
        <taxon>Fungi</taxon>
        <taxon>Dikarya</taxon>
        <taxon>Ascomycota</taxon>
        <taxon>Pezizomycotina</taxon>
        <taxon>Sordariomycetes</taxon>
        <taxon>Hypocreomycetidae</taxon>
        <taxon>Hypocreales</taxon>
        <taxon>Clavicipitaceae</taxon>
        <taxon>Claviceps</taxon>
    </lineage>
</organism>
<proteinExistence type="predicted"/>
<protein>
    <submittedName>
        <fullName evidence="2">Uncharacterized protein</fullName>
    </submittedName>
</protein>
<evidence type="ECO:0000313" key="3">
    <source>
        <dbReference type="Proteomes" id="UP000732380"/>
    </source>
</evidence>
<accession>A0A9P7Q101</accession>
<evidence type="ECO:0000313" key="2">
    <source>
        <dbReference type="EMBL" id="KAG6114415.1"/>
    </source>
</evidence>
<sequence>MLAAHRDVENLVHSQQHAATIKQQPKTPGARYPKTPGNHGRNDENAPNIFVGKGGLPSGAKLGGTGKLALGKATGGPQPAVTPMENRSRAPLGNKTTNAKARNAQTGEAKDTVRGIEKTQLRQTSSRKLTKQPADLRPVKLNIQPDVSEALQDELPIPEYAPPRPTPLPYESDVLPPNGLTFNGLKRRNFLRGYYQHFHNPVDENGVSRMEKRFNNEIATLMQNAEERNLQEMGAFDWNPEDVSENTSSTFCPAEAGSVSVASSEISATHKQASTISARRAASALAVHSDRQTHSALRPLPINRHATKRSLSSIIAGTKTAKPVVTAPSASGKSPGEIASRTTLGYNRGRSASSMVHMRSTSHAAKQQLPLRPAPPNQANSNLINTSARLRAAAPDNTGQGRPQFMSIFDDADDEDLPLVQRPFFPSDDEEEDFELKLAI</sequence>
<comment type="caution">
    <text evidence="2">The sequence shown here is derived from an EMBL/GenBank/DDBJ whole genome shotgun (WGS) entry which is preliminary data.</text>
</comment>
<reference evidence="2 3" key="1">
    <citation type="journal article" date="2020" name="bioRxiv">
        <title>Whole genome comparisons of ergot fungi reveals the divergence and evolution of species within the genus Claviceps are the result of varying mechanisms driving genome evolution and host range expansion.</title>
        <authorList>
            <person name="Wyka S.A."/>
            <person name="Mondo S.J."/>
            <person name="Liu M."/>
            <person name="Dettman J."/>
            <person name="Nalam V."/>
            <person name="Broders K.D."/>
        </authorList>
    </citation>
    <scope>NUCLEOTIDE SEQUENCE [LARGE SCALE GENOMIC DNA]</scope>
    <source>
        <strain evidence="2 3">LM576</strain>
    </source>
</reference>
<feature type="region of interest" description="Disordered" evidence="1">
    <location>
        <begin position="67"/>
        <end position="113"/>
    </location>
</feature>
<feature type="region of interest" description="Disordered" evidence="1">
    <location>
        <begin position="325"/>
        <end position="346"/>
    </location>
</feature>
<feature type="compositionally biased region" description="Polar residues" evidence="1">
    <location>
        <begin position="94"/>
        <end position="106"/>
    </location>
</feature>